<proteinExistence type="predicted"/>
<evidence type="ECO:0000313" key="2">
    <source>
        <dbReference type="Proteomes" id="UP000317243"/>
    </source>
</evidence>
<protein>
    <submittedName>
        <fullName evidence="1">Uncharacterized protein</fullName>
    </submittedName>
</protein>
<evidence type="ECO:0000313" key="1">
    <source>
        <dbReference type="EMBL" id="TWT49026.1"/>
    </source>
</evidence>
<gene>
    <name evidence="1" type="ORF">KOR42_39420</name>
</gene>
<dbReference type="OrthoDB" id="9829116at2"/>
<sequence>MSQSKDHYHWQPSFAHDGALPTSGNGVDGLIIADTSSAGSPSYNFVPGENAGAVNMAFDSQAEIQNLCLHMGDNLQFDIDTITEAYFRLKMNQAALDATTQLAFGLTSARNNAIDSITEAALFRVIGADDTTALVLETDDGATDNNDVATGKSLINEYLDFLISFGTGKRDVRFFIDGQPVAIGQTFSMANYAGGLQPFVQLQKTADANVDGVTITNMYVRGRRRQ</sequence>
<accession>A0A5C5WDK4</accession>
<name>A0A5C5WDK4_9PLAN</name>
<organism evidence="1 2">
    <name type="scientific">Thalassoglobus neptunius</name>
    <dbReference type="NCBI Taxonomy" id="1938619"/>
    <lineage>
        <taxon>Bacteria</taxon>
        <taxon>Pseudomonadati</taxon>
        <taxon>Planctomycetota</taxon>
        <taxon>Planctomycetia</taxon>
        <taxon>Planctomycetales</taxon>
        <taxon>Planctomycetaceae</taxon>
        <taxon>Thalassoglobus</taxon>
    </lineage>
</organism>
<keyword evidence="2" id="KW-1185">Reference proteome</keyword>
<comment type="caution">
    <text evidence="1">The sequence shown here is derived from an EMBL/GenBank/DDBJ whole genome shotgun (WGS) entry which is preliminary data.</text>
</comment>
<dbReference type="Proteomes" id="UP000317243">
    <property type="component" value="Unassembled WGS sequence"/>
</dbReference>
<reference evidence="1 2" key="1">
    <citation type="submission" date="2019-02" db="EMBL/GenBank/DDBJ databases">
        <title>Deep-cultivation of Planctomycetes and their phenomic and genomic characterization uncovers novel biology.</title>
        <authorList>
            <person name="Wiegand S."/>
            <person name="Jogler M."/>
            <person name="Boedeker C."/>
            <person name="Pinto D."/>
            <person name="Vollmers J."/>
            <person name="Rivas-Marin E."/>
            <person name="Kohn T."/>
            <person name="Peeters S.H."/>
            <person name="Heuer A."/>
            <person name="Rast P."/>
            <person name="Oberbeckmann S."/>
            <person name="Bunk B."/>
            <person name="Jeske O."/>
            <person name="Meyerdierks A."/>
            <person name="Storesund J.E."/>
            <person name="Kallscheuer N."/>
            <person name="Luecker S."/>
            <person name="Lage O.M."/>
            <person name="Pohl T."/>
            <person name="Merkel B.J."/>
            <person name="Hornburger P."/>
            <person name="Mueller R.-W."/>
            <person name="Bruemmer F."/>
            <person name="Labrenz M."/>
            <person name="Spormann A.M."/>
            <person name="Op Den Camp H."/>
            <person name="Overmann J."/>
            <person name="Amann R."/>
            <person name="Jetten M.S.M."/>
            <person name="Mascher T."/>
            <person name="Medema M.H."/>
            <person name="Devos D.P."/>
            <person name="Kaster A.-K."/>
            <person name="Ovreas L."/>
            <person name="Rohde M."/>
            <person name="Galperin M.Y."/>
            <person name="Jogler C."/>
        </authorList>
    </citation>
    <scope>NUCLEOTIDE SEQUENCE [LARGE SCALE GENOMIC DNA]</scope>
    <source>
        <strain evidence="1 2">KOR42</strain>
    </source>
</reference>
<dbReference type="EMBL" id="SIHI01000019">
    <property type="protein sequence ID" value="TWT49026.1"/>
    <property type="molecule type" value="Genomic_DNA"/>
</dbReference>
<dbReference type="RefSeq" id="WP_146511360.1">
    <property type="nucleotide sequence ID" value="NZ_SIHI01000019.1"/>
</dbReference>
<dbReference type="AlphaFoldDB" id="A0A5C5WDK4"/>